<organism evidence="1">
    <name type="scientific">marine sediment metagenome</name>
    <dbReference type="NCBI Taxonomy" id="412755"/>
    <lineage>
        <taxon>unclassified sequences</taxon>
        <taxon>metagenomes</taxon>
        <taxon>ecological metagenomes</taxon>
    </lineage>
</organism>
<accession>A0A0F9CXR8</accession>
<gene>
    <name evidence="1" type="ORF">LCGC14_2269050</name>
</gene>
<proteinExistence type="predicted"/>
<dbReference type="AlphaFoldDB" id="A0A0F9CXR8"/>
<protein>
    <submittedName>
        <fullName evidence="1">Uncharacterized protein</fullName>
    </submittedName>
</protein>
<comment type="caution">
    <text evidence="1">The sequence shown here is derived from an EMBL/GenBank/DDBJ whole genome shotgun (WGS) entry which is preliminary data.</text>
</comment>
<reference evidence="1" key="1">
    <citation type="journal article" date="2015" name="Nature">
        <title>Complex archaea that bridge the gap between prokaryotes and eukaryotes.</title>
        <authorList>
            <person name="Spang A."/>
            <person name="Saw J.H."/>
            <person name="Jorgensen S.L."/>
            <person name="Zaremba-Niedzwiedzka K."/>
            <person name="Martijn J."/>
            <person name="Lind A.E."/>
            <person name="van Eijk R."/>
            <person name="Schleper C."/>
            <person name="Guy L."/>
            <person name="Ettema T.J."/>
        </authorList>
    </citation>
    <scope>NUCLEOTIDE SEQUENCE</scope>
</reference>
<evidence type="ECO:0000313" key="1">
    <source>
        <dbReference type="EMBL" id="KKL54079.1"/>
    </source>
</evidence>
<dbReference type="EMBL" id="LAZR01031329">
    <property type="protein sequence ID" value="KKL54079.1"/>
    <property type="molecule type" value="Genomic_DNA"/>
</dbReference>
<name>A0A0F9CXR8_9ZZZZ</name>
<sequence length="81" mass="9171">MTAHIVHPSIRENGLADGCPRCKEHSEYPFEGLDDGNMENLIDRIASQDESRSVNEDDAMRVVSKAMGRAQVLYQRGWRPI</sequence>